<dbReference type="InterPro" id="IPR038050">
    <property type="entry name" value="Neuro_actylchol_rec"/>
</dbReference>
<feature type="transmembrane region" description="Helical" evidence="1">
    <location>
        <begin position="145"/>
        <end position="170"/>
    </location>
</feature>
<dbReference type="PRINTS" id="PR00253">
    <property type="entry name" value="GABAARECEPTR"/>
</dbReference>
<dbReference type="InterPro" id="IPR006028">
    <property type="entry name" value="GABAA/Glycine_rcpt"/>
</dbReference>
<dbReference type="AlphaFoldDB" id="T1J1N1"/>
<dbReference type="InterPro" id="IPR006201">
    <property type="entry name" value="Neur_channel"/>
</dbReference>
<dbReference type="Proteomes" id="UP000014500">
    <property type="component" value="Unassembled WGS sequence"/>
</dbReference>
<protein>
    <recommendedName>
        <fullName evidence="2">Neurotransmitter-gated ion-channel transmembrane domain-containing protein</fullName>
    </recommendedName>
</protein>
<dbReference type="HOGENOM" id="CLU_1181512_0_0_1"/>
<dbReference type="SUPFAM" id="SSF90112">
    <property type="entry name" value="Neurotransmitter-gated ion-channel transmembrane pore"/>
    <property type="match status" value="1"/>
</dbReference>
<dbReference type="EnsemblMetazoa" id="SMAR007453-RA">
    <property type="protein sequence ID" value="SMAR007453-PA"/>
    <property type="gene ID" value="SMAR007453"/>
</dbReference>
<evidence type="ECO:0000313" key="3">
    <source>
        <dbReference type="EnsemblMetazoa" id="SMAR007453-PA"/>
    </source>
</evidence>
<dbReference type="InterPro" id="IPR006029">
    <property type="entry name" value="Neurotrans-gated_channel_TM"/>
</dbReference>
<keyword evidence="1" id="KW-0812">Transmembrane</keyword>
<sequence>MLTKLSQQSLLDIELSKLLKLLDNYQPIYVDYNIYSNHEISQVNVPPEWTLQNITKTRCPFDQNVYGSCFSFDYHIRRNRQRTILLTFIPSSLIVILSWLSFWLEPTAAAPRVALGLTAMLTLTTQFSAAQNTLPAVSTIMALDVWMFACIVNVFASLVEYAIVNFINNLPKPKQKIRRKPGKYYSFLPPEQNIHCRQFYRACQRLPLVRSIIENLISRTNCLVWDNRWCRDSPR</sequence>
<dbReference type="GO" id="GO:0004888">
    <property type="term" value="F:transmembrane signaling receptor activity"/>
    <property type="evidence" value="ECO:0007669"/>
    <property type="project" value="InterPro"/>
</dbReference>
<keyword evidence="1" id="KW-0472">Membrane</keyword>
<dbReference type="PhylomeDB" id="T1J1N1"/>
<feature type="domain" description="Neurotransmitter-gated ion-channel transmembrane" evidence="2">
    <location>
        <begin position="87"/>
        <end position="176"/>
    </location>
</feature>
<proteinExistence type="predicted"/>
<feature type="transmembrane region" description="Helical" evidence="1">
    <location>
        <begin position="84"/>
        <end position="104"/>
    </location>
</feature>
<keyword evidence="4" id="KW-1185">Reference proteome</keyword>
<evidence type="ECO:0000259" key="2">
    <source>
        <dbReference type="Pfam" id="PF02932"/>
    </source>
</evidence>
<dbReference type="PANTHER" id="PTHR18945">
    <property type="entry name" value="NEUROTRANSMITTER GATED ION CHANNEL"/>
    <property type="match status" value="1"/>
</dbReference>
<evidence type="ECO:0000256" key="1">
    <source>
        <dbReference type="SAM" id="Phobius"/>
    </source>
</evidence>
<dbReference type="InterPro" id="IPR036719">
    <property type="entry name" value="Neuro-gated_channel_TM_sf"/>
</dbReference>
<dbReference type="GO" id="GO:0005230">
    <property type="term" value="F:extracellular ligand-gated monoatomic ion channel activity"/>
    <property type="evidence" value="ECO:0007669"/>
    <property type="project" value="UniProtKB-ARBA"/>
</dbReference>
<keyword evidence="1" id="KW-1133">Transmembrane helix</keyword>
<name>T1J1N1_STRMM</name>
<accession>T1J1N1</accession>
<dbReference type="eggNOG" id="KOG3644">
    <property type="taxonomic scope" value="Eukaryota"/>
</dbReference>
<reference evidence="3" key="2">
    <citation type="submission" date="2015-02" db="UniProtKB">
        <authorList>
            <consortium name="EnsemblMetazoa"/>
        </authorList>
    </citation>
    <scope>IDENTIFICATION</scope>
</reference>
<dbReference type="Pfam" id="PF02932">
    <property type="entry name" value="Neur_chan_memb"/>
    <property type="match status" value="1"/>
</dbReference>
<dbReference type="STRING" id="126957.T1J1N1"/>
<dbReference type="GO" id="GO:0099095">
    <property type="term" value="F:ligand-gated monoatomic anion channel activity"/>
    <property type="evidence" value="ECO:0007669"/>
    <property type="project" value="UniProtKB-ARBA"/>
</dbReference>
<dbReference type="Gene3D" id="1.20.58.390">
    <property type="entry name" value="Neurotransmitter-gated ion-channel transmembrane domain"/>
    <property type="match status" value="1"/>
</dbReference>
<dbReference type="EMBL" id="JH431789">
    <property type="status" value="NOT_ANNOTATED_CDS"/>
    <property type="molecule type" value="Genomic_DNA"/>
</dbReference>
<reference evidence="4" key="1">
    <citation type="submission" date="2011-05" db="EMBL/GenBank/DDBJ databases">
        <authorList>
            <person name="Richards S.R."/>
            <person name="Qu J."/>
            <person name="Jiang H."/>
            <person name="Jhangiani S.N."/>
            <person name="Agravi P."/>
            <person name="Goodspeed R."/>
            <person name="Gross S."/>
            <person name="Mandapat C."/>
            <person name="Jackson L."/>
            <person name="Mathew T."/>
            <person name="Pu L."/>
            <person name="Thornton R."/>
            <person name="Saada N."/>
            <person name="Wilczek-Boney K.B."/>
            <person name="Lee S."/>
            <person name="Kovar C."/>
            <person name="Wu Y."/>
            <person name="Scherer S.E."/>
            <person name="Worley K.C."/>
            <person name="Muzny D.M."/>
            <person name="Gibbs R."/>
        </authorList>
    </citation>
    <scope>NUCLEOTIDE SEQUENCE</scope>
    <source>
        <strain evidence="4">Brora</strain>
    </source>
</reference>
<organism evidence="3 4">
    <name type="scientific">Strigamia maritima</name>
    <name type="common">European centipede</name>
    <name type="synonym">Geophilus maritimus</name>
    <dbReference type="NCBI Taxonomy" id="126957"/>
    <lineage>
        <taxon>Eukaryota</taxon>
        <taxon>Metazoa</taxon>
        <taxon>Ecdysozoa</taxon>
        <taxon>Arthropoda</taxon>
        <taxon>Myriapoda</taxon>
        <taxon>Chilopoda</taxon>
        <taxon>Pleurostigmophora</taxon>
        <taxon>Geophilomorpha</taxon>
        <taxon>Linotaeniidae</taxon>
        <taxon>Strigamia</taxon>
    </lineage>
</organism>
<dbReference type="CDD" id="cd19049">
    <property type="entry name" value="LGIC_TM_anion"/>
    <property type="match status" value="1"/>
</dbReference>
<dbReference type="GO" id="GO:0016020">
    <property type="term" value="C:membrane"/>
    <property type="evidence" value="ECO:0007669"/>
    <property type="project" value="InterPro"/>
</dbReference>
<dbReference type="GO" id="GO:0005254">
    <property type="term" value="F:chloride channel activity"/>
    <property type="evidence" value="ECO:0007669"/>
    <property type="project" value="UniProtKB-ARBA"/>
</dbReference>
<evidence type="ECO:0000313" key="4">
    <source>
        <dbReference type="Proteomes" id="UP000014500"/>
    </source>
</evidence>